<reference evidence="2" key="1">
    <citation type="journal article" date="2023" name="Mol. Phylogenet. Evol.">
        <title>Genome-scale phylogeny and comparative genomics of the fungal order Sordariales.</title>
        <authorList>
            <person name="Hensen N."/>
            <person name="Bonometti L."/>
            <person name="Westerberg I."/>
            <person name="Brannstrom I.O."/>
            <person name="Guillou S."/>
            <person name="Cros-Aarteil S."/>
            <person name="Calhoun S."/>
            <person name="Haridas S."/>
            <person name="Kuo A."/>
            <person name="Mondo S."/>
            <person name="Pangilinan J."/>
            <person name="Riley R."/>
            <person name="LaButti K."/>
            <person name="Andreopoulos B."/>
            <person name="Lipzen A."/>
            <person name="Chen C."/>
            <person name="Yan M."/>
            <person name="Daum C."/>
            <person name="Ng V."/>
            <person name="Clum A."/>
            <person name="Steindorff A."/>
            <person name="Ohm R.A."/>
            <person name="Martin F."/>
            <person name="Silar P."/>
            <person name="Natvig D.O."/>
            <person name="Lalanne C."/>
            <person name="Gautier V."/>
            <person name="Ament-Velasquez S.L."/>
            <person name="Kruys A."/>
            <person name="Hutchinson M.I."/>
            <person name="Powell A.J."/>
            <person name="Barry K."/>
            <person name="Miller A.N."/>
            <person name="Grigoriev I.V."/>
            <person name="Debuchy R."/>
            <person name="Gladieux P."/>
            <person name="Hiltunen Thoren M."/>
            <person name="Johannesson H."/>
        </authorList>
    </citation>
    <scope>NUCLEOTIDE SEQUENCE</scope>
    <source>
        <strain evidence="2">CBS 560.94</strain>
    </source>
</reference>
<reference evidence="2" key="2">
    <citation type="submission" date="2023-06" db="EMBL/GenBank/DDBJ databases">
        <authorList>
            <consortium name="Lawrence Berkeley National Laboratory"/>
            <person name="Haridas S."/>
            <person name="Hensen N."/>
            <person name="Bonometti L."/>
            <person name="Westerberg I."/>
            <person name="Brannstrom I.O."/>
            <person name="Guillou S."/>
            <person name="Cros-Aarteil S."/>
            <person name="Calhoun S."/>
            <person name="Kuo A."/>
            <person name="Mondo S."/>
            <person name="Pangilinan J."/>
            <person name="Riley R."/>
            <person name="Labutti K."/>
            <person name="Andreopoulos B."/>
            <person name="Lipzen A."/>
            <person name="Chen C."/>
            <person name="Yanf M."/>
            <person name="Daum C."/>
            <person name="Ng V."/>
            <person name="Clum A."/>
            <person name="Steindorff A."/>
            <person name="Ohm R."/>
            <person name="Martin F."/>
            <person name="Silar P."/>
            <person name="Natvig D."/>
            <person name="Lalanne C."/>
            <person name="Gautier V."/>
            <person name="Ament-Velasquez S.L."/>
            <person name="Kruys A."/>
            <person name="Hutchinson M.I."/>
            <person name="Powell A.J."/>
            <person name="Barry K."/>
            <person name="Miller A.N."/>
            <person name="Grigoriev I.V."/>
            <person name="Debuchy R."/>
            <person name="Gladieux P."/>
            <person name="Thoren M.H."/>
            <person name="Johannesson H."/>
        </authorList>
    </citation>
    <scope>NUCLEOTIDE SEQUENCE</scope>
    <source>
        <strain evidence="2">CBS 560.94</strain>
    </source>
</reference>
<dbReference type="Pfam" id="PF12937">
    <property type="entry name" value="F-box-like"/>
    <property type="match status" value="1"/>
</dbReference>
<evidence type="ECO:0000313" key="2">
    <source>
        <dbReference type="EMBL" id="KAK3347733.1"/>
    </source>
</evidence>
<gene>
    <name evidence="2" type="ORF">B0H65DRAFT_154229</name>
</gene>
<dbReference type="RefSeq" id="XP_062682815.1">
    <property type="nucleotide sequence ID" value="XM_062821127.1"/>
</dbReference>
<comment type="caution">
    <text evidence="2">The sequence shown here is derived from an EMBL/GenBank/DDBJ whole genome shotgun (WGS) entry which is preliminary data.</text>
</comment>
<evidence type="ECO:0000259" key="1">
    <source>
        <dbReference type="Pfam" id="PF12937"/>
    </source>
</evidence>
<accession>A0AAE0JH05</accession>
<proteinExistence type="predicted"/>
<organism evidence="2 3">
    <name type="scientific">Neurospora tetraspora</name>
    <dbReference type="NCBI Taxonomy" id="94610"/>
    <lineage>
        <taxon>Eukaryota</taxon>
        <taxon>Fungi</taxon>
        <taxon>Dikarya</taxon>
        <taxon>Ascomycota</taxon>
        <taxon>Pezizomycotina</taxon>
        <taxon>Sordariomycetes</taxon>
        <taxon>Sordariomycetidae</taxon>
        <taxon>Sordariales</taxon>
        <taxon>Sordariaceae</taxon>
        <taxon>Neurospora</taxon>
    </lineage>
</organism>
<keyword evidence="3" id="KW-1185">Reference proteome</keyword>
<dbReference type="EMBL" id="JAUEPP010000003">
    <property type="protein sequence ID" value="KAK3347733.1"/>
    <property type="molecule type" value="Genomic_DNA"/>
</dbReference>
<dbReference type="GeneID" id="87858281"/>
<dbReference type="InterPro" id="IPR001810">
    <property type="entry name" value="F-box_dom"/>
</dbReference>
<sequence length="412" mass="47026">MPKIINLPTEVLGLIVVELSLEHDRDLDYNFRERNKIRRKHLAQLAGTCRRFYDIVKPILWRRHWKEALVSSIKFARHDIIDFLADNRSTLVLEGLDAGANCFDYHFNDKDHNPTVDYCDDESLALSEKKNGNKKPVYPAIIVATMHAYPNPDTAATAIHLIKKGMANPYVPSRNCCKCLSPPARHINGSSGWQSMLHTILCPESSSLEYAAFLGRYGIVHYMLRDIKDFDLTQAYWGPCLLSQLILRSTPNNGAREHLSDIIDLLVTRYGLDVNGGPSSERGITSRPLHLAIWNELLHNFRHSHSYYDNSYNLDTISHLFRLGADPSLAAPNFGPDRRHPPGSTLRPVTAMGAFLLVWTERRINPKHEPWNWRPMADLLVSNGARCHFDRNWESPGLFDFEYLESSRDSSI</sequence>
<feature type="domain" description="F-box" evidence="1">
    <location>
        <begin position="5"/>
        <end position="64"/>
    </location>
</feature>
<protein>
    <recommendedName>
        <fullName evidence="1">F-box domain-containing protein</fullName>
    </recommendedName>
</protein>
<name>A0AAE0JH05_9PEZI</name>
<dbReference type="AlphaFoldDB" id="A0AAE0JH05"/>
<dbReference type="Proteomes" id="UP001278500">
    <property type="component" value="Unassembled WGS sequence"/>
</dbReference>
<evidence type="ECO:0000313" key="3">
    <source>
        <dbReference type="Proteomes" id="UP001278500"/>
    </source>
</evidence>